<dbReference type="Proteomes" id="UP000824248">
    <property type="component" value="Unassembled WGS sequence"/>
</dbReference>
<reference evidence="7" key="1">
    <citation type="journal article" date="2021" name="PeerJ">
        <title>Extensive microbial diversity within the chicken gut microbiome revealed by metagenomics and culture.</title>
        <authorList>
            <person name="Gilroy R."/>
            <person name="Ravi A."/>
            <person name="Getino M."/>
            <person name="Pursley I."/>
            <person name="Horton D.L."/>
            <person name="Alikhan N.F."/>
            <person name="Baker D."/>
            <person name="Gharbi K."/>
            <person name="Hall N."/>
            <person name="Watson M."/>
            <person name="Adriaenssens E.M."/>
            <person name="Foster-Nyarko E."/>
            <person name="Jarju S."/>
            <person name="Secka A."/>
            <person name="Antonio M."/>
            <person name="Oren A."/>
            <person name="Chaudhuri R.R."/>
            <person name="La Ragione R."/>
            <person name="Hildebrand F."/>
            <person name="Pallen M.J."/>
        </authorList>
    </citation>
    <scope>NUCLEOTIDE SEQUENCE</scope>
    <source>
        <strain evidence="7">1193</strain>
    </source>
</reference>
<dbReference type="AlphaFoldDB" id="A0A9D1WMZ3"/>
<proteinExistence type="inferred from homology"/>
<comment type="subcellular location">
    <subcellularLocation>
        <location evidence="1">Cell envelope</location>
    </subcellularLocation>
</comment>
<name>A0A9D1WMZ3_9GAMM</name>
<dbReference type="PRINTS" id="PR00690">
    <property type="entry name" value="ADHESNFAMILY"/>
</dbReference>
<evidence type="ECO:0000256" key="3">
    <source>
        <dbReference type="ARBA" id="ARBA00022448"/>
    </source>
</evidence>
<gene>
    <name evidence="7" type="ORF">H9854_07630</name>
</gene>
<feature type="non-terminal residue" evidence="7">
    <location>
        <position position="1"/>
    </location>
</feature>
<protein>
    <submittedName>
        <fullName evidence="7">Zinc ABC transporter substrate-binding protein</fullName>
    </submittedName>
</protein>
<dbReference type="InterPro" id="IPR050492">
    <property type="entry name" value="Bact_metal-bind_prot9"/>
</dbReference>
<dbReference type="GO" id="GO:0046872">
    <property type="term" value="F:metal ion binding"/>
    <property type="evidence" value="ECO:0007669"/>
    <property type="project" value="UniProtKB-KW"/>
</dbReference>
<evidence type="ECO:0000313" key="7">
    <source>
        <dbReference type="EMBL" id="HIX62086.1"/>
    </source>
</evidence>
<reference evidence="7" key="2">
    <citation type="submission" date="2021-04" db="EMBL/GenBank/DDBJ databases">
        <authorList>
            <person name="Gilroy R."/>
        </authorList>
    </citation>
    <scope>NUCLEOTIDE SEQUENCE</scope>
    <source>
        <strain evidence="7">1193</strain>
    </source>
</reference>
<accession>A0A9D1WMZ3</accession>
<comment type="similarity">
    <text evidence="2 6">Belongs to the bacterial solute-binding protein 9 family.</text>
</comment>
<evidence type="ECO:0000256" key="5">
    <source>
        <dbReference type="ARBA" id="ARBA00022729"/>
    </source>
</evidence>
<dbReference type="InterPro" id="IPR006127">
    <property type="entry name" value="ZnuA-like"/>
</dbReference>
<evidence type="ECO:0000256" key="6">
    <source>
        <dbReference type="RuleBase" id="RU003512"/>
    </source>
</evidence>
<dbReference type="PANTHER" id="PTHR42953">
    <property type="entry name" value="HIGH-AFFINITY ZINC UPTAKE SYSTEM PROTEIN ZNUA-RELATED"/>
    <property type="match status" value="1"/>
</dbReference>
<dbReference type="Gene3D" id="3.40.50.1980">
    <property type="entry name" value="Nitrogenase molybdenum iron protein domain"/>
    <property type="match status" value="2"/>
</dbReference>
<evidence type="ECO:0000256" key="2">
    <source>
        <dbReference type="ARBA" id="ARBA00011028"/>
    </source>
</evidence>
<dbReference type="PANTHER" id="PTHR42953:SF1">
    <property type="entry name" value="METAL-BINDING PROTEIN HI_0362-RELATED"/>
    <property type="match status" value="1"/>
</dbReference>
<keyword evidence="3 6" id="KW-0813">Transport</keyword>
<dbReference type="EMBL" id="DXFC01000226">
    <property type="protein sequence ID" value="HIX62086.1"/>
    <property type="molecule type" value="Genomic_DNA"/>
</dbReference>
<comment type="caution">
    <text evidence="7">The sequence shown here is derived from an EMBL/GenBank/DDBJ whole genome shotgun (WGS) entry which is preliminary data.</text>
</comment>
<keyword evidence="5" id="KW-0732">Signal</keyword>
<evidence type="ECO:0000256" key="1">
    <source>
        <dbReference type="ARBA" id="ARBA00004196"/>
    </source>
</evidence>
<evidence type="ECO:0000313" key="8">
    <source>
        <dbReference type="Proteomes" id="UP000824248"/>
    </source>
</evidence>
<sequence length="285" mass="31407">QAAIAKPKVVASFSILGDLVHQVGADDIQLVTLAPAGADVHEWQLTPDNFIALEDAELIFYNGYQLEPWMRQVHATVGNRAPLVPLAEASEYPTHPIITGEYTGQPDPHLWLDPRATTAYLDVIATWLAELHPEAADRFHARAQSASATLEALHAELSDLLADIPEPQRTLITVEAALLYFADAYGFRHDGMRGSSSETQNAPQQLMRIAKVIEESRPAALFWESTQSDRYIRTLFEDGNIAIAGPLYVDSLSEPDGPASSYLELMRHNTALIRDALLNDLSKTE</sequence>
<dbReference type="SUPFAM" id="SSF53807">
    <property type="entry name" value="Helical backbone' metal receptor"/>
    <property type="match status" value="1"/>
</dbReference>
<dbReference type="InterPro" id="IPR006128">
    <property type="entry name" value="Lipoprotein_PsaA-like"/>
</dbReference>
<dbReference type="Pfam" id="PF01297">
    <property type="entry name" value="ZnuA"/>
    <property type="match status" value="1"/>
</dbReference>
<dbReference type="GO" id="GO:0007155">
    <property type="term" value="P:cell adhesion"/>
    <property type="evidence" value="ECO:0007669"/>
    <property type="project" value="InterPro"/>
</dbReference>
<organism evidence="7 8">
    <name type="scientific">Candidatus Halomonas stercoripullorum</name>
    <dbReference type="NCBI Taxonomy" id="2838617"/>
    <lineage>
        <taxon>Bacteria</taxon>
        <taxon>Pseudomonadati</taxon>
        <taxon>Pseudomonadota</taxon>
        <taxon>Gammaproteobacteria</taxon>
        <taxon>Oceanospirillales</taxon>
        <taxon>Halomonadaceae</taxon>
        <taxon>Halomonas</taxon>
    </lineage>
</organism>
<dbReference type="GO" id="GO:0030001">
    <property type="term" value="P:metal ion transport"/>
    <property type="evidence" value="ECO:0007669"/>
    <property type="project" value="InterPro"/>
</dbReference>
<dbReference type="GO" id="GO:0030313">
    <property type="term" value="C:cell envelope"/>
    <property type="evidence" value="ECO:0007669"/>
    <property type="project" value="UniProtKB-SubCell"/>
</dbReference>
<dbReference type="InterPro" id="IPR006129">
    <property type="entry name" value="AdhesinB"/>
</dbReference>
<dbReference type="PRINTS" id="PR00691">
    <property type="entry name" value="ADHESINB"/>
</dbReference>
<evidence type="ECO:0000256" key="4">
    <source>
        <dbReference type="ARBA" id="ARBA00022723"/>
    </source>
</evidence>
<keyword evidence="4" id="KW-0479">Metal-binding</keyword>